<reference evidence="3" key="1">
    <citation type="journal article" date="2024" name="Gigascience">
        <title>Chromosome-level genome of the poultry shaft louse Menopon gallinae provides insight into the host-switching and adaptive evolution of parasitic lice.</title>
        <authorList>
            <person name="Xu Y."/>
            <person name="Ma L."/>
            <person name="Liu S."/>
            <person name="Liang Y."/>
            <person name="Liu Q."/>
            <person name="He Z."/>
            <person name="Tian L."/>
            <person name="Duan Y."/>
            <person name="Cai W."/>
            <person name="Li H."/>
            <person name="Song F."/>
        </authorList>
    </citation>
    <scope>NUCLEOTIDE SEQUENCE</scope>
    <source>
        <strain evidence="3">Cailab_2023a</strain>
    </source>
</reference>
<evidence type="ECO:0000256" key="1">
    <source>
        <dbReference type="SAM" id="Phobius"/>
    </source>
</evidence>
<keyword evidence="2" id="KW-0732">Signal</keyword>
<name>A0AAW2I570_9NEOP</name>
<accession>A0AAW2I570</accession>
<dbReference type="AlphaFoldDB" id="A0AAW2I570"/>
<comment type="caution">
    <text evidence="3">The sequence shown here is derived from an EMBL/GenBank/DDBJ whole genome shotgun (WGS) entry which is preliminary data.</text>
</comment>
<gene>
    <name evidence="3" type="ORF">PYX00_004771</name>
</gene>
<dbReference type="EMBL" id="JARGDH010000002">
    <property type="protein sequence ID" value="KAL0277520.1"/>
    <property type="molecule type" value="Genomic_DNA"/>
</dbReference>
<sequence length="153" mass="17301">MFWVVLVCSVMIVRGEVAGMENRYVEEEMEEESVEETADPAERSWKMSKRGIGYLVVAMVLKALFWIKLALGKLAILGNISVILSKLSLILSLLFTFGKYFSGLGKMLRVKEYDGHGSYHHHPARTLPDAIDFKKGVCSHIIHQARSDESRRS</sequence>
<evidence type="ECO:0000313" key="3">
    <source>
        <dbReference type="EMBL" id="KAL0277520.1"/>
    </source>
</evidence>
<organism evidence="3">
    <name type="scientific">Menopon gallinae</name>
    <name type="common">poultry shaft louse</name>
    <dbReference type="NCBI Taxonomy" id="328185"/>
    <lineage>
        <taxon>Eukaryota</taxon>
        <taxon>Metazoa</taxon>
        <taxon>Ecdysozoa</taxon>
        <taxon>Arthropoda</taxon>
        <taxon>Hexapoda</taxon>
        <taxon>Insecta</taxon>
        <taxon>Pterygota</taxon>
        <taxon>Neoptera</taxon>
        <taxon>Paraneoptera</taxon>
        <taxon>Psocodea</taxon>
        <taxon>Troctomorpha</taxon>
        <taxon>Phthiraptera</taxon>
        <taxon>Amblycera</taxon>
        <taxon>Menoponidae</taxon>
        <taxon>Menopon</taxon>
    </lineage>
</organism>
<proteinExistence type="predicted"/>
<keyword evidence="1" id="KW-1133">Transmembrane helix</keyword>
<feature type="signal peptide" evidence="2">
    <location>
        <begin position="1"/>
        <end position="15"/>
    </location>
</feature>
<feature type="transmembrane region" description="Helical" evidence="1">
    <location>
        <begin position="77"/>
        <end position="101"/>
    </location>
</feature>
<keyword evidence="1" id="KW-0812">Transmembrane</keyword>
<evidence type="ECO:0000256" key="2">
    <source>
        <dbReference type="SAM" id="SignalP"/>
    </source>
</evidence>
<feature type="chain" id="PRO_5043363087" evidence="2">
    <location>
        <begin position="16"/>
        <end position="153"/>
    </location>
</feature>
<feature type="transmembrane region" description="Helical" evidence="1">
    <location>
        <begin position="52"/>
        <end position="71"/>
    </location>
</feature>
<keyword evidence="1" id="KW-0472">Membrane</keyword>
<protein>
    <submittedName>
        <fullName evidence="3">Uncharacterized protein</fullName>
    </submittedName>
</protein>